<keyword evidence="5 9" id="KW-0732">Signal</keyword>
<evidence type="ECO:0000256" key="3">
    <source>
        <dbReference type="ARBA" id="ARBA00022525"/>
    </source>
</evidence>
<evidence type="ECO:0000256" key="2">
    <source>
        <dbReference type="ARBA" id="ARBA00007371"/>
    </source>
</evidence>
<keyword evidence="12" id="KW-1185">Reference proteome</keyword>
<organism evidence="11 12">
    <name type="scientific">Callithrix jacchus</name>
    <name type="common">White-tufted-ear marmoset</name>
    <name type="synonym">Simia Jacchus</name>
    <dbReference type="NCBI Taxonomy" id="9483"/>
    <lineage>
        <taxon>Eukaryota</taxon>
        <taxon>Metazoa</taxon>
        <taxon>Chordata</taxon>
        <taxon>Craniata</taxon>
        <taxon>Vertebrata</taxon>
        <taxon>Euteleostomi</taxon>
        <taxon>Mammalia</taxon>
        <taxon>Eutheria</taxon>
        <taxon>Euarchontoglires</taxon>
        <taxon>Primates</taxon>
        <taxon>Haplorrhini</taxon>
        <taxon>Platyrrhini</taxon>
        <taxon>Cebidae</taxon>
        <taxon>Callitrichinae</taxon>
        <taxon>Callithrix</taxon>
        <taxon>Callithrix</taxon>
    </lineage>
</organism>
<dbReference type="Ensembl" id="ENSCJAT00000092617.2">
    <property type="protein sequence ID" value="ENSCJAP00000068966.2"/>
    <property type="gene ID" value="ENSCJAG00000052292.2"/>
</dbReference>
<feature type="chain" id="PRO_5035338458" description="Beta-defensin" evidence="9">
    <location>
        <begin position="23"/>
        <end position="94"/>
    </location>
</feature>
<gene>
    <name evidence="11" type="primary">DEFB112</name>
</gene>
<evidence type="ECO:0000256" key="6">
    <source>
        <dbReference type="ARBA" id="ARBA00022940"/>
    </source>
</evidence>
<evidence type="ECO:0000256" key="8">
    <source>
        <dbReference type="ARBA" id="ARBA00023157"/>
    </source>
</evidence>
<proteinExistence type="inferred from homology"/>
<keyword evidence="4 9" id="KW-0929">Antimicrobial</keyword>
<evidence type="ECO:0000313" key="11">
    <source>
        <dbReference type="Ensembl" id="ENSCJAP00000068966.2"/>
    </source>
</evidence>
<reference evidence="11" key="3">
    <citation type="submission" date="2025-09" db="UniProtKB">
        <authorList>
            <consortium name="Ensembl"/>
        </authorList>
    </citation>
    <scope>IDENTIFICATION</scope>
</reference>
<dbReference type="GeneID" id="118152681"/>
<sequence length="94" mass="11055">MKILLFLCIFLFFGVLIPPVRSKGHHIIFNWWNACIMIGGQCKNQCDDSEFRMSYCERPTTLCCIKKCDTMDPNNWISKDSVETQEWYPKDSSH</sequence>
<protein>
    <recommendedName>
        <fullName evidence="9">Beta-defensin</fullName>
    </recommendedName>
</protein>
<dbReference type="AlphaFoldDB" id="A0A5F4VTS7"/>
<dbReference type="OrthoDB" id="9519794at2759"/>
<keyword evidence="7 9" id="KW-0044">Antibiotic</keyword>
<dbReference type="CTD" id="245915"/>
<dbReference type="KEGG" id="cjc:118152681"/>
<evidence type="ECO:0000256" key="4">
    <source>
        <dbReference type="ARBA" id="ARBA00022529"/>
    </source>
</evidence>
<dbReference type="InterPro" id="IPR025933">
    <property type="entry name" value="Beta_defensin_dom"/>
</dbReference>
<evidence type="ECO:0000256" key="7">
    <source>
        <dbReference type="ARBA" id="ARBA00023022"/>
    </source>
</evidence>
<evidence type="ECO:0000313" key="12">
    <source>
        <dbReference type="Proteomes" id="UP000008225"/>
    </source>
</evidence>
<dbReference type="OMA" id="RISYCAR"/>
<reference evidence="11" key="1">
    <citation type="submission" date="2009-03" db="EMBL/GenBank/DDBJ databases">
        <authorList>
            <person name="Warren W."/>
            <person name="Ye L."/>
            <person name="Minx P."/>
            <person name="Worley K."/>
            <person name="Gibbs R."/>
            <person name="Wilson R.K."/>
        </authorList>
    </citation>
    <scope>NUCLEOTIDE SEQUENCE [LARGE SCALE GENOMIC DNA]</scope>
</reference>
<accession>A0A5F4VTS7</accession>
<evidence type="ECO:0000256" key="9">
    <source>
        <dbReference type="RuleBase" id="RU231113"/>
    </source>
</evidence>
<comment type="function">
    <text evidence="9">Has antibacterial activity.</text>
</comment>
<keyword evidence="6 9" id="KW-0211">Defensin</keyword>
<dbReference type="InParanoid" id="A0A5F4VTS7"/>
<dbReference type="GO" id="GO:0045087">
    <property type="term" value="P:innate immune response"/>
    <property type="evidence" value="ECO:0007669"/>
    <property type="project" value="InterPro"/>
</dbReference>
<evidence type="ECO:0000256" key="5">
    <source>
        <dbReference type="ARBA" id="ARBA00022729"/>
    </source>
</evidence>
<keyword evidence="3 9" id="KW-0964">Secreted</keyword>
<dbReference type="GO" id="GO:0042742">
    <property type="term" value="P:defense response to bacterium"/>
    <property type="evidence" value="ECO:0007669"/>
    <property type="project" value="UniProtKB-UniRule"/>
</dbReference>
<keyword evidence="8" id="KW-1015">Disulfide bond</keyword>
<evidence type="ECO:0000259" key="10">
    <source>
        <dbReference type="Pfam" id="PF13841"/>
    </source>
</evidence>
<dbReference type="GO" id="GO:0005576">
    <property type="term" value="C:extracellular region"/>
    <property type="evidence" value="ECO:0007669"/>
    <property type="project" value="UniProtKB-SubCell"/>
</dbReference>
<reference evidence="11" key="2">
    <citation type="submission" date="2025-08" db="UniProtKB">
        <authorList>
            <consortium name="Ensembl"/>
        </authorList>
    </citation>
    <scope>IDENTIFICATION</scope>
</reference>
<feature type="signal peptide" evidence="9">
    <location>
        <begin position="1"/>
        <end position="22"/>
    </location>
</feature>
<dbReference type="STRING" id="9483.ENSCJAP00000068966"/>
<feature type="domain" description="Beta-defensin" evidence="10">
    <location>
        <begin position="35"/>
        <end position="64"/>
    </location>
</feature>
<dbReference type="GeneTree" id="ENSGT00410000029004"/>
<name>A0A5F4VTS7_CALJA</name>
<evidence type="ECO:0000256" key="1">
    <source>
        <dbReference type="ARBA" id="ARBA00004613"/>
    </source>
</evidence>
<dbReference type="Proteomes" id="UP000008225">
    <property type="component" value="Chromosome 4"/>
</dbReference>
<comment type="subcellular location">
    <subcellularLocation>
        <location evidence="1 9">Secreted</location>
    </subcellularLocation>
</comment>
<comment type="similarity">
    <text evidence="2 9">Belongs to the beta-defensin family.</text>
</comment>
<dbReference type="FunCoup" id="A0A5F4VTS7">
    <property type="interactions" value="1"/>
</dbReference>
<dbReference type="Pfam" id="PF13841">
    <property type="entry name" value="Defensin_beta_2"/>
    <property type="match status" value="1"/>
</dbReference>
<dbReference type="RefSeq" id="XP_035150551.2">
    <property type="nucleotide sequence ID" value="XM_035294660.2"/>
</dbReference>